<organism evidence="2 3">
    <name type="scientific">Candidatus Marsarchaeota G2 archaeon OSP_D</name>
    <dbReference type="NCBI Taxonomy" id="1978157"/>
    <lineage>
        <taxon>Archaea</taxon>
        <taxon>Candidatus Marsarchaeota</taxon>
        <taxon>Candidatus Marsarchaeota group 2</taxon>
    </lineage>
</organism>
<dbReference type="Proteomes" id="UP000240322">
    <property type="component" value="Unassembled WGS sequence"/>
</dbReference>
<reference evidence="2 3" key="1">
    <citation type="submission" date="2017-04" db="EMBL/GenBank/DDBJ databases">
        <title>Novel microbial lineages endemic to geothermal iron-oxide mats fill important gaps in the evolutionary history of Archaea.</title>
        <authorList>
            <person name="Jay Z.J."/>
            <person name="Beam J.P."/>
            <person name="Dlakic M."/>
            <person name="Rusch D.B."/>
            <person name="Kozubal M.A."/>
            <person name="Inskeep W.P."/>
        </authorList>
    </citation>
    <scope>NUCLEOTIDE SEQUENCE [LARGE SCALE GENOMIC DNA]</scope>
    <source>
        <strain evidence="2">OSP_D</strain>
    </source>
</reference>
<dbReference type="AlphaFoldDB" id="A0A2R6AMN0"/>
<dbReference type="EMBL" id="NEXE01000154">
    <property type="protein sequence ID" value="PSN87605.1"/>
    <property type="molecule type" value="Genomic_DNA"/>
</dbReference>
<keyword evidence="1" id="KW-0472">Membrane</keyword>
<name>A0A2R6AMN0_9ARCH</name>
<keyword evidence="1" id="KW-0812">Transmembrane</keyword>
<feature type="transmembrane region" description="Helical" evidence="1">
    <location>
        <begin position="129"/>
        <end position="150"/>
    </location>
</feature>
<evidence type="ECO:0000256" key="1">
    <source>
        <dbReference type="SAM" id="Phobius"/>
    </source>
</evidence>
<evidence type="ECO:0000313" key="2">
    <source>
        <dbReference type="EMBL" id="PSN87605.1"/>
    </source>
</evidence>
<sequence>MGIMLFILVSPILYYESPIGIHLESRLQGVMEMGINQSKMVDLNVSYPYVVVGYNYTVGPLEVQFANSSMVVSPISVEQSNRTIYLDYQLKGNYHNVYTLSFYNNASQTQTINYEVVQLRFGNLVVFTLLNYVEIVMFIGGIIVAAVGAFRKPKDDSTGRPRRPET</sequence>
<gene>
    <name evidence="2" type="ORF">B9Q03_10330</name>
</gene>
<evidence type="ECO:0000313" key="3">
    <source>
        <dbReference type="Proteomes" id="UP000240322"/>
    </source>
</evidence>
<protein>
    <submittedName>
        <fullName evidence="2">Uncharacterized protein</fullName>
    </submittedName>
</protein>
<accession>A0A2R6AMN0</accession>
<keyword evidence="1" id="KW-1133">Transmembrane helix</keyword>
<proteinExistence type="predicted"/>
<comment type="caution">
    <text evidence="2">The sequence shown here is derived from an EMBL/GenBank/DDBJ whole genome shotgun (WGS) entry which is preliminary data.</text>
</comment>